<reference evidence="8 9" key="1">
    <citation type="submission" date="2018-03" db="EMBL/GenBank/DDBJ databases">
        <title>Genomic Encyclopedia of Archaeal and Bacterial Type Strains, Phase II (KMG-II): from individual species to whole genera.</title>
        <authorList>
            <person name="Goeker M."/>
        </authorList>
    </citation>
    <scope>NUCLEOTIDE SEQUENCE [LARGE SCALE GENOMIC DNA]</scope>
    <source>
        <strain evidence="8 9">DSM 100065</strain>
    </source>
</reference>
<feature type="domain" description="PDGLE" evidence="7">
    <location>
        <begin position="9"/>
        <end position="98"/>
    </location>
</feature>
<organism evidence="8 9">
    <name type="scientific">Antricoccus suffuscus</name>
    <dbReference type="NCBI Taxonomy" id="1629062"/>
    <lineage>
        <taxon>Bacteria</taxon>
        <taxon>Bacillati</taxon>
        <taxon>Actinomycetota</taxon>
        <taxon>Actinomycetes</taxon>
        <taxon>Geodermatophilales</taxon>
        <taxon>Antricoccaceae</taxon>
        <taxon>Antricoccus</taxon>
    </lineage>
</organism>
<keyword evidence="3 6" id="KW-0812">Transmembrane</keyword>
<dbReference type="AlphaFoldDB" id="A0A2T1A4J6"/>
<sequence>MMATKKSVRGVLIGLFLAAIVVAGGLSYYASSSPDGLEKVAADKGLNAKERAHSVEDSPLAGYSVKGVGSDRASVGIAGVIGVIAVGGIGAGLFVLIGRRRAAPERQATDIGA</sequence>
<proteinExistence type="predicted"/>
<accession>A0A2T1A4J6</accession>
<dbReference type="InterPro" id="IPR025937">
    <property type="entry name" value="PDGLE_dom"/>
</dbReference>
<dbReference type="RefSeq" id="WP_202862369.1">
    <property type="nucleotide sequence ID" value="NZ_PVUE01000002.1"/>
</dbReference>
<evidence type="ECO:0000259" key="7">
    <source>
        <dbReference type="Pfam" id="PF13190"/>
    </source>
</evidence>
<comment type="subcellular location">
    <subcellularLocation>
        <location evidence="1">Cell membrane</location>
    </subcellularLocation>
</comment>
<dbReference type="Proteomes" id="UP000237752">
    <property type="component" value="Unassembled WGS sequence"/>
</dbReference>
<dbReference type="GO" id="GO:0005886">
    <property type="term" value="C:plasma membrane"/>
    <property type="evidence" value="ECO:0007669"/>
    <property type="project" value="UniProtKB-SubCell"/>
</dbReference>
<gene>
    <name evidence="8" type="ORF">CLV47_102207</name>
</gene>
<comment type="caution">
    <text evidence="8">The sequence shown here is derived from an EMBL/GenBank/DDBJ whole genome shotgun (WGS) entry which is preliminary data.</text>
</comment>
<evidence type="ECO:0000256" key="4">
    <source>
        <dbReference type="ARBA" id="ARBA00022989"/>
    </source>
</evidence>
<evidence type="ECO:0000256" key="5">
    <source>
        <dbReference type="ARBA" id="ARBA00023136"/>
    </source>
</evidence>
<feature type="transmembrane region" description="Helical" evidence="6">
    <location>
        <begin position="73"/>
        <end position="97"/>
    </location>
</feature>
<evidence type="ECO:0000313" key="8">
    <source>
        <dbReference type="EMBL" id="PRZ43519.1"/>
    </source>
</evidence>
<evidence type="ECO:0000313" key="9">
    <source>
        <dbReference type="Proteomes" id="UP000237752"/>
    </source>
</evidence>
<evidence type="ECO:0000256" key="2">
    <source>
        <dbReference type="ARBA" id="ARBA00022475"/>
    </source>
</evidence>
<name>A0A2T1A4J6_9ACTN</name>
<evidence type="ECO:0000256" key="6">
    <source>
        <dbReference type="SAM" id="Phobius"/>
    </source>
</evidence>
<evidence type="ECO:0000256" key="3">
    <source>
        <dbReference type="ARBA" id="ARBA00022692"/>
    </source>
</evidence>
<feature type="transmembrane region" description="Helical" evidence="6">
    <location>
        <begin position="12"/>
        <end position="30"/>
    </location>
</feature>
<dbReference type="EMBL" id="PVUE01000002">
    <property type="protein sequence ID" value="PRZ43519.1"/>
    <property type="molecule type" value="Genomic_DNA"/>
</dbReference>
<dbReference type="Pfam" id="PF13190">
    <property type="entry name" value="PDGLE"/>
    <property type="match status" value="1"/>
</dbReference>
<keyword evidence="2" id="KW-1003">Cell membrane</keyword>
<keyword evidence="5 6" id="KW-0472">Membrane</keyword>
<keyword evidence="4 6" id="KW-1133">Transmembrane helix</keyword>
<keyword evidence="9" id="KW-1185">Reference proteome</keyword>
<protein>
    <submittedName>
        <fullName evidence="8">PDGLE domain-containing protein</fullName>
    </submittedName>
</protein>
<evidence type="ECO:0000256" key="1">
    <source>
        <dbReference type="ARBA" id="ARBA00004236"/>
    </source>
</evidence>